<dbReference type="GO" id="GO:0005634">
    <property type="term" value="C:nucleus"/>
    <property type="evidence" value="ECO:0007669"/>
    <property type="project" value="TreeGrafter"/>
</dbReference>
<gene>
    <name evidence="3" type="ORF">BD324DRAFT_280529</name>
</gene>
<dbReference type="PANTHER" id="PTHR13261">
    <property type="entry name" value="BRCA2 AND CDKN1A INTERACTING PROTEIN"/>
    <property type="match status" value="1"/>
</dbReference>
<dbReference type="GeneID" id="33554176"/>
<feature type="region of interest" description="Disordered" evidence="2">
    <location>
        <begin position="165"/>
        <end position="185"/>
    </location>
</feature>
<dbReference type="AlphaFoldDB" id="A0A1Y1U5Y1"/>
<comment type="caution">
    <text evidence="3">The sequence shown here is derived from an EMBL/GenBank/DDBJ whole genome shotgun (WGS) entry which is preliminary data.</text>
</comment>
<dbReference type="FunCoup" id="A0A1Y1U5Y1">
    <property type="interactions" value="677"/>
</dbReference>
<evidence type="ECO:0000313" key="4">
    <source>
        <dbReference type="Proteomes" id="UP000193218"/>
    </source>
</evidence>
<dbReference type="EMBL" id="NBSH01000021">
    <property type="protein sequence ID" value="ORX33440.1"/>
    <property type="molecule type" value="Genomic_DNA"/>
</dbReference>
<dbReference type="STRING" id="4999.A0A1Y1U5Y1"/>
<evidence type="ECO:0000313" key="3">
    <source>
        <dbReference type="EMBL" id="ORX33440.1"/>
    </source>
</evidence>
<dbReference type="InterPro" id="IPR025602">
    <property type="entry name" value="BCP1_family"/>
</dbReference>
<dbReference type="RefSeq" id="XP_021867775.1">
    <property type="nucleotide sequence ID" value="XM_022012368.1"/>
</dbReference>
<evidence type="ECO:0000256" key="2">
    <source>
        <dbReference type="SAM" id="MobiDB-lite"/>
    </source>
</evidence>
<dbReference type="PIRSF" id="PIRSF028983">
    <property type="entry name" value="BCP1"/>
    <property type="match status" value="1"/>
</dbReference>
<reference evidence="3 4" key="1">
    <citation type="submission" date="2017-03" db="EMBL/GenBank/DDBJ databases">
        <title>Widespread Adenine N6-methylation of Active Genes in Fungi.</title>
        <authorList>
            <consortium name="DOE Joint Genome Institute"/>
            <person name="Mondo S.J."/>
            <person name="Dannebaum R.O."/>
            <person name="Kuo R.C."/>
            <person name="Louie K.B."/>
            <person name="Bewick A.J."/>
            <person name="Labutti K."/>
            <person name="Haridas S."/>
            <person name="Kuo A."/>
            <person name="Salamov A."/>
            <person name="Ahrendt S.R."/>
            <person name="Lau R."/>
            <person name="Bowen B.P."/>
            <person name="Lipzen A."/>
            <person name="Sullivan W."/>
            <person name="Andreopoulos W.B."/>
            <person name="Clum A."/>
            <person name="Lindquist E."/>
            <person name="Daum C."/>
            <person name="Northen T.R."/>
            <person name="Ramamoorthy G."/>
            <person name="Schmitz R.J."/>
            <person name="Gryganskyi A."/>
            <person name="Culley D."/>
            <person name="Magnuson J."/>
            <person name="James T.Y."/>
            <person name="O'Malley M.A."/>
            <person name="Stajich J.E."/>
            <person name="Spatafora J.W."/>
            <person name="Visel A."/>
            <person name="Grigoriev I.V."/>
        </authorList>
    </citation>
    <scope>NUCLEOTIDE SEQUENCE [LARGE SCALE GENOMIC DNA]</scope>
    <source>
        <strain evidence="3 4">NRRL Y-17943</strain>
    </source>
</reference>
<comment type="similarity">
    <text evidence="1">Belongs to the BCP1 family.</text>
</comment>
<accession>A0A1Y1U5Y1</accession>
<evidence type="ECO:0000256" key="1">
    <source>
        <dbReference type="ARBA" id="ARBA00006781"/>
    </source>
</evidence>
<dbReference type="InParanoid" id="A0A1Y1U5Y1"/>
<dbReference type="Pfam" id="PF13862">
    <property type="entry name" value="BCCIP"/>
    <property type="match status" value="1"/>
</dbReference>
<keyword evidence="4" id="KW-1185">Reference proteome</keyword>
<dbReference type="OrthoDB" id="27543at2759"/>
<protein>
    <submittedName>
        <fullName evidence="3">p21-C-terminal region-binding protein-domain-containing protein</fullName>
    </submittedName>
</protein>
<dbReference type="PANTHER" id="PTHR13261:SF0">
    <property type="entry name" value="BRCA2 AND CDKN1A-INTERACTING PROTEIN"/>
    <property type="match status" value="1"/>
</dbReference>
<name>A0A1Y1U5Y1_9TREE</name>
<sequence length="257" mass="28372">MINVDFDFYNLNEDVDQIAAKRLLRQHLSHDEELVDVHPLASLILAESSRLGAGSSIKTDGEESDPWAILAAVDLDRNKDDPALKPFVSYLAGRSKSATSISSQLLEPSKTALIFSLRMLNLPLPLIPPMYKMLLSELTDNGAEFDHFILWGRGYRLEGSEEGMGLDLHDQSRGKKKKKAGKATSSAPALAAGSFAYHPEEEFIDKVAEEVHTYPFQSAQQRDEDAFGVEQFGRLVLVNRDKLLSAIKSMEAAAAEP</sequence>
<proteinExistence type="inferred from homology"/>
<dbReference type="Proteomes" id="UP000193218">
    <property type="component" value="Unassembled WGS sequence"/>
</dbReference>
<organism evidence="3 4">
    <name type="scientific">Kockovaella imperatae</name>
    <dbReference type="NCBI Taxonomy" id="4999"/>
    <lineage>
        <taxon>Eukaryota</taxon>
        <taxon>Fungi</taxon>
        <taxon>Dikarya</taxon>
        <taxon>Basidiomycota</taxon>
        <taxon>Agaricomycotina</taxon>
        <taxon>Tremellomycetes</taxon>
        <taxon>Tremellales</taxon>
        <taxon>Cuniculitremaceae</taxon>
        <taxon>Kockovaella</taxon>
    </lineage>
</organism>